<gene>
    <name evidence="1" type="ORF">B0H16DRAFT_1450390</name>
</gene>
<evidence type="ECO:0000313" key="1">
    <source>
        <dbReference type="EMBL" id="KAJ7774948.1"/>
    </source>
</evidence>
<sequence length="422" mass="47356">MIAGSGGFLDAQSLVLRVCAPSHHRWQIKTRELAAVFQGFKFDEFQGSIPSHFQLLFRAMVEIDVFAALKASQDWLVACFVDDLADYAYEDSGHRRLLETIYTTPALQVAASDETILAKSALIFSAESTWVSRLQRRLWVADIFKNYAFSLILASVKTKKIPATDRMRRLLTTEPPESAQTAEPSESQLFRMPHVDINVSLSFATSRPPFIASDGIMGCQARALWFSEALTQIKDLPDFHFFPPEELCIPSTPGTLYHGTRLSSLRHFKHSGIYRNFPYPRASLFCGGPSFNLADSAAQAYSHVLHAHPTVRVDGNPVDPIVILAFQVPHDMVFDDSTGYVKMEPEADGYLNPEDSEWINTNVFLEGEEMVGDAQWPFVVGPFLTKDVNSWPTRGPVLTLDQSMSRQRPETPLTCYRIHFTG</sequence>
<name>A0AAD7K172_9AGAR</name>
<organism evidence="1 2">
    <name type="scientific">Mycena metata</name>
    <dbReference type="NCBI Taxonomy" id="1033252"/>
    <lineage>
        <taxon>Eukaryota</taxon>
        <taxon>Fungi</taxon>
        <taxon>Dikarya</taxon>
        <taxon>Basidiomycota</taxon>
        <taxon>Agaricomycotina</taxon>
        <taxon>Agaricomycetes</taxon>
        <taxon>Agaricomycetidae</taxon>
        <taxon>Agaricales</taxon>
        <taxon>Marasmiineae</taxon>
        <taxon>Mycenaceae</taxon>
        <taxon>Mycena</taxon>
    </lineage>
</organism>
<accession>A0AAD7K172</accession>
<dbReference type="AlphaFoldDB" id="A0AAD7K172"/>
<protein>
    <submittedName>
        <fullName evidence="1">Uncharacterized protein</fullName>
    </submittedName>
</protein>
<comment type="caution">
    <text evidence="1">The sequence shown here is derived from an EMBL/GenBank/DDBJ whole genome shotgun (WGS) entry which is preliminary data.</text>
</comment>
<proteinExistence type="predicted"/>
<dbReference type="EMBL" id="JARKIB010000011">
    <property type="protein sequence ID" value="KAJ7774948.1"/>
    <property type="molecule type" value="Genomic_DNA"/>
</dbReference>
<evidence type="ECO:0000313" key="2">
    <source>
        <dbReference type="Proteomes" id="UP001215598"/>
    </source>
</evidence>
<reference evidence="1" key="1">
    <citation type="submission" date="2023-03" db="EMBL/GenBank/DDBJ databases">
        <title>Massive genome expansion in bonnet fungi (Mycena s.s.) driven by repeated elements and novel gene families across ecological guilds.</title>
        <authorList>
            <consortium name="Lawrence Berkeley National Laboratory"/>
            <person name="Harder C.B."/>
            <person name="Miyauchi S."/>
            <person name="Viragh M."/>
            <person name="Kuo A."/>
            <person name="Thoen E."/>
            <person name="Andreopoulos B."/>
            <person name="Lu D."/>
            <person name="Skrede I."/>
            <person name="Drula E."/>
            <person name="Henrissat B."/>
            <person name="Morin E."/>
            <person name="Kohler A."/>
            <person name="Barry K."/>
            <person name="LaButti K."/>
            <person name="Morin E."/>
            <person name="Salamov A."/>
            <person name="Lipzen A."/>
            <person name="Mereny Z."/>
            <person name="Hegedus B."/>
            <person name="Baldrian P."/>
            <person name="Stursova M."/>
            <person name="Weitz H."/>
            <person name="Taylor A."/>
            <person name="Grigoriev I.V."/>
            <person name="Nagy L.G."/>
            <person name="Martin F."/>
            <person name="Kauserud H."/>
        </authorList>
    </citation>
    <scope>NUCLEOTIDE SEQUENCE</scope>
    <source>
        <strain evidence="1">CBHHK182m</strain>
    </source>
</reference>
<dbReference type="Proteomes" id="UP001215598">
    <property type="component" value="Unassembled WGS sequence"/>
</dbReference>
<keyword evidence="2" id="KW-1185">Reference proteome</keyword>